<proteinExistence type="predicted"/>
<dbReference type="EMBL" id="JACGCI010000098">
    <property type="protein sequence ID" value="KAF6745906.1"/>
    <property type="molecule type" value="Genomic_DNA"/>
</dbReference>
<name>A0A8H6HHM7_9AGAR</name>
<dbReference type="OrthoDB" id="73076at2759"/>
<sequence>MLSEDTEGYMLDKAEANISNLRGAAFALEADEFMNLNTTDSTGGWQAAVEHNEENVVNDMVQIEEVDRSIEVKDILISELTMPLGLGNDVVDDLDLSPLVTIRRGHQTEQAAKCARTRSTAKELDPENAIPSTGHTPEPSPDDDDAINAQTIARARKKIADKFREIVKKVKNRAPGSGKERAERWIEGELEQESSDVIPTLTLTGNAANADAVAKSNASKMATKRKNAFRAQNIQAECFAHIATGRISSVQPLRCGDFIYFVSGPKATTISVGKVVTMYSRTAGKNARNAVVYEVHNISALSRIAVQVFERSFQREFSSHPAATTTLSTHQFLLIPPIHALFVVLKPVNETKSKIQLTQEDFECWKMLKKDLAKLQEGIKLFKKRAPASN</sequence>
<keyword evidence="3" id="KW-1185">Reference proteome</keyword>
<dbReference type="AlphaFoldDB" id="A0A8H6HHM7"/>
<reference evidence="2 3" key="1">
    <citation type="submission" date="2020-07" db="EMBL/GenBank/DDBJ databases">
        <title>Comparative genomics of pyrophilous fungi reveals a link between fire events and developmental genes.</title>
        <authorList>
            <consortium name="DOE Joint Genome Institute"/>
            <person name="Steindorff A.S."/>
            <person name="Carver A."/>
            <person name="Calhoun S."/>
            <person name="Stillman K."/>
            <person name="Liu H."/>
            <person name="Lipzen A."/>
            <person name="Pangilinan J."/>
            <person name="Labutti K."/>
            <person name="Bruns T.D."/>
            <person name="Grigoriev I.V."/>
        </authorList>
    </citation>
    <scope>NUCLEOTIDE SEQUENCE [LARGE SCALE GENOMIC DNA]</scope>
    <source>
        <strain evidence="2 3">CBS 144469</strain>
    </source>
</reference>
<evidence type="ECO:0000313" key="3">
    <source>
        <dbReference type="Proteomes" id="UP000521943"/>
    </source>
</evidence>
<feature type="region of interest" description="Disordered" evidence="1">
    <location>
        <begin position="114"/>
        <end position="146"/>
    </location>
</feature>
<evidence type="ECO:0000256" key="1">
    <source>
        <dbReference type="SAM" id="MobiDB-lite"/>
    </source>
</evidence>
<gene>
    <name evidence="2" type="ORF">DFP72DRAFT_1076886</name>
</gene>
<organism evidence="2 3">
    <name type="scientific">Ephemerocybe angulata</name>
    <dbReference type="NCBI Taxonomy" id="980116"/>
    <lineage>
        <taxon>Eukaryota</taxon>
        <taxon>Fungi</taxon>
        <taxon>Dikarya</taxon>
        <taxon>Basidiomycota</taxon>
        <taxon>Agaricomycotina</taxon>
        <taxon>Agaricomycetes</taxon>
        <taxon>Agaricomycetidae</taxon>
        <taxon>Agaricales</taxon>
        <taxon>Agaricineae</taxon>
        <taxon>Psathyrellaceae</taxon>
        <taxon>Ephemerocybe</taxon>
    </lineage>
</organism>
<dbReference type="Proteomes" id="UP000521943">
    <property type="component" value="Unassembled WGS sequence"/>
</dbReference>
<evidence type="ECO:0000313" key="2">
    <source>
        <dbReference type="EMBL" id="KAF6745906.1"/>
    </source>
</evidence>
<accession>A0A8H6HHM7</accession>
<protein>
    <submittedName>
        <fullName evidence="2">Uncharacterized protein</fullName>
    </submittedName>
</protein>
<comment type="caution">
    <text evidence="2">The sequence shown here is derived from an EMBL/GenBank/DDBJ whole genome shotgun (WGS) entry which is preliminary data.</text>
</comment>